<sequence length="271" mass="31400">MTFCHTVSSPQTGDWRQLNDQCDIGSGLWGKKPKPKEGSFWVQCNYSRSLPGKAFTEKVNTLFSNKAYLIKENDKFRCLVGPYPAHTQALKAKERFSDELNISTFIRQTTNKINILNKKQQSLPAAKPSKNKAENAQLTTLIENRVILNSIIYSFTFNGLKYHQPRNINSTKTMPPMFINEKDNYWSRVNISSAESWCKRFGLRLPYFEELERLQSYGQHLLLRYQWPTQVNYWSSSVNPLSGEIKTLNLRNGKYDEYRPPALLYTTCVSD</sequence>
<reference evidence="2 3" key="1">
    <citation type="submission" date="2018-03" db="EMBL/GenBank/DDBJ databases">
        <title>Whole genome sequencing of Histamine producing bacteria.</title>
        <authorList>
            <person name="Butler K."/>
        </authorList>
    </citation>
    <scope>NUCLEOTIDE SEQUENCE [LARGE SCALE GENOMIC DNA]</scope>
    <source>
        <strain evidence="2 3">DSM 16190</strain>
    </source>
</reference>
<protein>
    <submittedName>
        <fullName evidence="2">SPOR domain-containing protein</fullName>
    </submittedName>
</protein>
<gene>
    <name evidence="2" type="ORF">C9I89_16410</name>
</gene>
<accession>A0A2T3MV03</accession>
<proteinExistence type="predicted"/>
<keyword evidence="3" id="KW-1185">Reference proteome</keyword>
<name>A0A2T3MV03_9GAMM</name>
<feature type="domain" description="InvasinE Adhesion" evidence="1">
    <location>
        <begin position="158"/>
        <end position="269"/>
    </location>
</feature>
<dbReference type="InterPro" id="IPR008541">
    <property type="entry name" value="InvE_AD"/>
</dbReference>
<evidence type="ECO:0000313" key="3">
    <source>
        <dbReference type="Proteomes" id="UP000240904"/>
    </source>
</evidence>
<dbReference type="Proteomes" id="UP000240904">
    <property type="component" value="Unassembled WGS sequence"/>
</dbReference>
<dbReference type="AlphaFoldDB" id="A0A2T3MV03"/>
<organism evidence="2 3">
    <name type="scientific">Photobacterium lipolyticum</name>
    <dbReference type="NCBI Taxonomy" id="266810"/>
    <lineage>
        <taxon>Bacteria</taxon>
        <taxon>Pseudomonadati</taxon>
        <taxon>Pseudomonadota</taxon>
        <taxon>Gammaproteobacteria</taxon>
        <taxon>Vibrionales</taxon>
        <taxon>Vibrionaceae</taxon>
        <taxon>Photobacterium</taxon>
    </lineage>
</organism>
<dbReference type="Pfam" id="PF05689">
    <property type="entry name" value="InvE_AD"/>
    <property type="match status" value="1"/>
</dbReference>
<evidence type="ECO:0000259" key="1">
    <source>
        <dbReference type="Pfam" id="PF05689"/>
    </source>
</evidence>
<evidence type="ECO:0000313" key="2">
    <source>
        <dbReference type="EMBL" id="PSW03800.1"/>
    </source>
</evidence>
<dbReference type="EMBL" id="PYMC01000013">
    <property type="protein sequence ID" value="PSW03800.1"/>
    <property type="molecule type" value="Genomic_DNA"/>
</dbReference>
<comment type="caution">
    <text evidence="2">The sequence shown here is derived from an EMBL/GenBank/DDBJ whole genome shotgun (WGS) entry which is preliminary data.</text>
</comment>